<evidence type="ECO:0000313" key="4">
    <source>
        <dbReference type="EMBL" id="TNU73286.1"/>
    </source>
</evidence>
<dbReference type="OrthoDB" id="9785345at2"/>
<sequence length="352" mass="36644">MRTRGRTWAGRARCVTASSRVVIISLPWSDPPRIEEPVSARPSARAVKALAGGVVVAGLVAATGGVVVRGIAHQAAESAAEQDTTSADIPLLNTTLAADDVVHVTPDPASRGSARTALADGDAVTFAVVVDGETREITTAADTLADALAESGIELGWDDTVSVDLTTQPQAGEQVTIGRGTIEYVTEQTTTPHAVEQRETDSLALGETQVVQEGVDGVAQTTSQVTKVDGVETARTTLVSTQLTAAVPEIVEVGTKTTASIKLYTLSEFMSAGVVNWNGYKFTYYSQSVLPGGGLVIPGRHVNADGYVADADGYIVLASSTPKGTVIDTPFGAQGKVYDRGTVGNHFDVYTR</sequence>
<dbReference type="InterPro" id="IPR011098">
    <property type="entry name" value="G5_dom"/>
</dbReference>
<name>A0A5C5BBN7_9MICO</name>
<dbReference type="InterPro" id="IPR007137">
    <property type="entry name" value="DUF348"/>
</dbReference>
<dbReference type="Pfam" id="PF07501">
    <property type="entry name" value="G5"/>
    <property type="match status" value="1"/>
</dbReference>
<evidence type="ECO:0000256" key="1">
    <source>
        <dbReference type="ARBA" id="ARBA00022729"/>
    </source>
</evidence>
<keyword evidence="5" id="KW-1185">Reference proteome</keyword>
<keyword evidence="2" id="KW-0472">Membrane</keyword>
<reference evidence="4 5" key="1">
    <citation type="submission" date="2019-06" db="EMBL/GenBank/DDBJ databases">
        <title>Draft genome sequence of Miniimonas arenae KCTC 19750T isolated from sea sand.</title>
        <authorList>
            <person name="Park S.-J."/>
        </authorList>
    </citation>
    <scope>NUCLEOTIDE SEQUENCE [LARGE SCALE GENOMIC DNA]</scope>
    <source>
        <strain evidence="4 5">KCTC 19750</strain>
    </source>
</reference>
<dbReference type="EMBL" id="VENP01000054">
    <property type="protein sequence ID" value="TNU73286.1"/>
    <property type="molecule type" value="Genomic_DNA"/>
</dbReference>
<dbReference type="Gene3D" id="2.20.230.10">
    <property type="entry name" value="Resuscitation-promoting factor rpfb"/>
    <property type="match status" value="1"/>
</dbReference>
<proteinExistence type="predicted"/>
<gene>
    <name evidence="4" type="ORF">FH969_12265</name>
</gene>
<organism evidence="4 5">
    <name type="scientific">Miniimonas arenae</name>
    <dbReference type="NCBI Taxonomy" id="676201"/>
    <lineage>
        <taxon>Bacteria</taxon>
        <taxon>Bacillati</taxon>
        <taxon>Actinomycetota</taxon>
        <taxon>Actinomycetes</taxon>
        <taxon>Micrococcales</taxon>
        <taxon>Beutenbergiaceae</taxon>
        <taxon>Miniimonas</taxon>
    </lineage>
</organism>
<keyword evidence="2" id="KW-1133">Transmembrane helix</keyword>
<dbReference type="SMART" id="SM01208">
    <property type="entry name" value="G5"/>
    <property type="match status" value="1"/>
</dbReference>
<accession>A0A5C5BBN7</accession>
<keyword evidence="2" id="KW-0812">Transmembrane</keyword>
<keyword evidence="1" id="KW-0732">Signal</keyword>
<protein>
    <submittedName>
        <fullName evidence="4">DUF348 domain-containing protein</fullName>
    </submittedName>
</protein>
<comment type="caution">
    <text evidence="4">The sequence shown here is derived from an EMBL/GenBank/DDBJ whole genome shotgun (WGS) entry which is preliminary data.</text>
</comment>
<evidence type="ECO:0000256" key="2">
    <source>
        <dbReference type="SAM" id="Phobius"/>
    </source>
</evidence>
<dbReference type="AlphaFoldDB" id="A0A5C5BBN7"/>
<dbReference type="Pfam" id="PF03990">
    <property type="entry name" value="DUF348"/>
    <property type="match status" value="1"/>
</dbReference>
<feature type="transmembrane region" description="Helical" evidence="2">
    <location>
        <begin position="49"/>
        <end position="68"/>
    </location>
</feature>
<dbReference type="PROSITE" id="PS51109">
    <property type="entry name" value="G5"/>
    <property type="match status" value="1"/>
</dbReference>
<dbReference type="Proteomes" id="UP000313849">
    <property type="component" value="Unassembled WGS sequence"/>
</dbReference>
<evidence type="ECO:0000259" key="3">
    <source>
        <dbReference type="PROSITE" id="PS51109"/>
    </source>
</evidence>
<feature type="domain" description="G5" evidence="3">
    <location>
        <begin position="177"/>
        <end position="257"/>
    </location>
</feature>
<evidence type="ECO:0000313" key="5">
    <source>
        <dbReference type="Proteomes" id="UP000313849"/>
    </source>
</evidence>